<dbReference type="Proteomes" id="UP000188533">
    <property type="component" value="Unassembled WGS sequence"/>
</dbReference>
<proteinExistence type="inferred from homology"/>
<reference evidence="4 5" key="1">
    <citation type="submission" date="2016-08" db="EMBL/GenBank/DDBJ databases">
        <authorList>
            <consortium name="Lentinula edodes genome sequencing consortium"/>
            <person name="Sakamoto Y."/>
            <person name="Nakade K."/>
            <person name="Sato S."/>
            <person name="Yoshida Y."/>
            <person name="Miyazaki K."/>
            <person name="Natsume S."/>
            <person name="Konno N."/>
        </authorList>
    </citation>
    <scope>NUCLEOTIDE SEQUENCE [LARGE SCALE GENOMIC DNA]</scope>
    <source>
        <strain evidence="4 5">NBRC 111202</strain>
    </source>
</reference>
<dbReference type="PANTHER" id="PTHR11937">
    <property type="entry name" value="ACTIN"/>
    <property type="match status" value="1"/>
</dbReference>
<evidence type="ECO:0000256" key="1">
    <source>
        <dbReference type="RuleBase" id="RU000487"/>
    </source>
</evidence>
<comment type="caution">
    <text evidence="4">The sequence shown here is derived from an EMBL/GenBank/DDBJ whole genome shotgun (WGS) entry which is preliminary data.</text>
</comment>
<comment type="similarity">
    <text evidence="1">Belongs to the actin family.</text>
</comment>
<dbReference type="InterPro" id="IPR004000">
    <property type="entry name" value="Actin"/>
</dbReference>
<evidence type="ECO:0000256" key="3">
    <source>
        <dbReference type="SAM" id="MobiDB-lite"/>
    </source>
</evidence>
<feature type="region of interest" description="Disordered" evidence="3">
    <location>
        <begin position="268"/>
        <end position="342"/>
    </location>
</feature>
<dbReference type="AlphaFoldDB" id="A0A1Q3DZA9"/>
<dbReference type="SMART" id="SM00268">
    <property type="entry name" value="ACTIN"/>
    <property type="match status" value="1"/>
</dbReference>
<evidence type="ECO:0000313" key="4">
    <source>
        <dbReference type="EMBL" id="GAW00204.1"/>
    </source>
</evidence>
<feature type="compositionally biased region" description="Low complexity" evidence="3">
    <location>
        <begin position="635"/>
        <end position="645"/>
    </location>
</feature>
<keyword evidence="5" id="KW-1185">Reference proteome</keyword>
<dbReference type="InterPro" id="IPR043129">
    <property type="entry name" value="ATPase_NBD"/>
</dbReference>
<name>A0A1Q3DZA9_LENED</name>
<evidence type="ECO:0000313" key="5">
    <source>
        <dbReference type="Proteomes" id="UP000188533"/>
    </source>
</evidence>
<protein>
    <submittedName>
        <fullName evidence="4">Fungal specific actin related protein</fullName>
    </submittedName>
</protein>
<feature type="coiled-coil region" evidence="2">
    <location>
        <begin position="918"/>
        <end position="952"/>
    </location>
</feature>
<dbReference type="Pfam" id="PF00022">
    <property type="entry name" value="Actin"/>
    <property type="match status" value="1"/>
</dbReference>
<dbReference type="EMBL" id="BDGU01000028">
    <property type="protein sequence ID" value="GAW00204.1"/>
    <property type="molecule type" value="Genomic_DNA"/>
</dbReference>
<feature type="compositionally biased region" description="Polar residues" evidence="3">
    <location>
        <begin position="313"/>
        <end position="327"/>
    </location>
</feature>
<dbReference type="STRING" id="5353.A0A1Q3DZA9"/>
<dbReference type="Gene3D" id="3.30.420.40">
    <property type="match status" value="2"/>
</dbReference>
<feature type="compositionally biased region" description="Polar residues" evidence="3">
    <location>
        <begin position="656"/>
        <end position="666"/>
    </location>
</feature>
<feature type="compositionally biased region" description="Acidic residues" evidence="3">
    <location>
        <begin position="613"/>
        <end position="624"/>
    </location>
</feature>
<feature type="compositionally biased region" description="Polar residues" evidence="3">
    <location>
        <begin position="556"/>
        <end position="565"/>
    </location>
</feature>
<gene>
    <name evidence="4" type="ORF">LENED_001705</name>
</gene>
<reference evidence="4 5" key="2">
    <citation type="submission" date="2017-02" db="EMBL/GenBank/DDBJ databases">
        <title>A genome survey and senescence transcriptome analysis in Lentinula edodes.</title>
        <authorList>
            <person name="Sakamoto Y."/>
            <person name="Nakade K."/>
            <person name="Sato S."/>
            <person name="Yoshida Y."/>
            <person name="Miyazaki K."/>
            <person name="Natsume S."/>
            <person name="Konno N."/>
        </authorList>
    </citation>
    <scope>NUCLEOTIDE SEQUENCE [LARGE SCALE GENOMIC DNA]</scope>
    <source>
        <strain evidence="4 5">NBRC 111202</strain>
    </source>
</reference>
<feature type="compositionally biased region" description="Low complexity" evidence="3">
    <location>
        <begin position="667"/>
        <end position="676"/>
    </location>
</feature>
<dbReference type="CDD" id="cd10207">
    <property type="entry name" value="ASKHA_NBD_Arp10"/>
    <property type="match status" value="1"/>
</dbReference>
<feature type="compositionally biased region" description="Low complexity" evidence="3">
    <location>
        <begin position="279"/>
        <end position="298"/>
    </location>
</feature>
<dbReference type="SUPFAM" id="SSF53067">
    <property type="entry name" value="Actin-like ATPase domain"/>
    <property type="match status" value="2"/>
</dbReference>
<feature type="region of interest" description="Disordered" evidence="3">
    <location>
        <begin position="613"/>
        <end position="683"/>
    </location>
</feature>
<evidence type="ECO:0000256" key="2">
    <source>
        <dbReference type="SAM" id="Coils"/>
    </source>
</evidence>
<sequence>MSTVPETPRSKTSFNPSTPTTSRITGSHVQSSPHYTTTRRHSLYGVEDRIIIDPGSLIWKVGFSGEGRPREVFYAGGKAAKGLWDLTRATDGAERQEEDKLLDIRLEQSLRAVFHDSLLTDPKARKVIIVENPLLPLHIKEALARILFGNLQVPSVSFASSHLLSLLAVGRITGLVLDCGNLESVALPIFAARPLFSQLRTTPLAGQRFLSHLRSLLLLFGTYVAPTSPGIANLPQASRSMRVPQEILTNEVLEEIKTRCCFVGESLAPNASEPVDNGPTPDDSVVSSDMDVPPTSDPAQSESEFSFAGRESGVSSQHDSSEYSVISTPRMGGKPQDRPPGSENRLQVLADMYMRHSTATDLQLRVEPPVSMASSSILGYGTIIIPGWIRERTAEVLFEGGDVDEGSLAEIILDALLKVPVDLRKTLASSILIVGGTSMLPGFIPRLHVELLRAISPPPLPPSRQPTKHDKAPPPHYDRYATLRPLIPYLSILNNPSPPAPLSDRAKNNGGKAPAFSPATMAWVGGSLAGALKTGGTEVSREKWDEADPEMEDTDTSISETPARSRQTQQQTRALQIPPPRNILPDWTRLPLPHTTRFGLFVSSTMTIFEKENEEWEDLSDGQDDLSSSKERRSSSLPTTSRSSRQISPRKRKLGYQSSQTTRNTSNPARAAPRNQQRPREFPTEEWIAGMSDVVRFTLRYLVDVLGGGVQLLRRPLSFLLFLWLLALIMSRISSTLKTAFKPLCIIPGIGSSALCRTDSTNIKLPKSKGSHTSPQWADYPGLINAQSLTFEQLLDDSVGGSGLSLDIKKAEMATSDLVTLVKFSKLTSKELLAESLRGFVEDARRTGRGLQRLGSKVGGAVDQIMAVNDYAVNSIAAAQASSPSILYSIIPFYSVPSTQETVLRTFVEAMGVLSTTIERLVIEAEVQLANLERLEERLSALHELVSREDSTISSAKSELLSELWTQLGGNKRTLSGYDDHLKLLNGLGEYRKQALVHVVSSLQTLRALSDDMEDIRERVSEPELASSHIPVEVHMNSIRTGLQRLKHSRVKAREREEEAIKKVLGEEHFAALEG</sequence>
<organism evidence="4 5">
    <name type="scientific">Lentinula edodes</name>
    <name type="common">Shiitake mushroom</name>
    <name type="synonym">Lentinus edodes</name>
    <dbReference type="NCBI Taxonomy" id="5353"/>
    <lineage>
        <taxon>Eukaryota</taxon>
        <taxon>Fungi</taxon>
        <taxon>Dikarya</taxon>
        <taxon>Basidiomycota</taxon>
        <taxon>Agaricomycotina</taxon>
        <taxon>Agaricomycetes</taxon>
        <taxon>Agaricomycetidae</taxon>
        <taxon>Agaricales</taxon>
        <taxon>Marasmiineae</taxon>
        <taxon>Omphalotaceae</taxon>
        <taxon>Lentinula</taxon>
    </lineage>
</organism>
<feature type="region of interest" description="Disordered" evidence="3">
    <location>
        <begin position="1"/>
        <end position="36"/>
    </location>
</feature>
<keyword evidence="2" id="KW-0175">Coiled coil</keyword>
<feature type="region of interest" description="Disordered" evidence="3">
    <location>
        <begin position="532"/>
        <end position="588"/>
    </location>
</feature>
<accession>A0A1Q3DZA9</accession>